<dbReference type="InterPro" id="IPR016181">
    <property type="entry name" value="Acyl_CoA_acyltransferase"/>
</dbReference>
<dbReference type="GO" id="GO:0016747">
    <property type="term" value="F:acyltransferase activity, transferring groups other than amino-acyl groups"/>
    <property type="evidence" value="ECO:0007669"/>
    <property type="project" value="InterPro"/>
</dbReference>
<dbReference type="InterPro" id="IPR000182">
    <property type="entry name" value="GNAT_dom"/>
</dbReference>
<dbReference type="OrthoDB" id="43895at2157"/>
<dbReference type="Gene3D" id="3.40.630.30">
    <property type="match status" value="1"/>
</dbReference>
<dbReference type="Pfam" id="PF00583">
    <property type="entry name" value="Acetyltransf_1"/>
    <property type="match status" value="1"/>
</dbReference>
<protein>
    <submittedName>
        <fullName evidence="2">GNAT family N-acetyltransferase</fullName>
    </submittedName>
</protein>
<dbReference type="SUPFAM" id="SSF55729">
    <property type="entry name" value="Acyl-CoA N-acyltransferases (Nat)"/>
    <property type="match status" value="1"/>
</dbReference>
<name>A0A2U9IRD3_9CREN</name>
<dbReference type="AlphaFoldDB" id="A0A2U9IRD3"/>
<dbReference type="Proteomes" id="UP000247586">
    <property type="component" value="Chromosome"/>
</dbReference>
<feature type="domain" description="N-acetyltransferase" evidence="1">
    <location>
        <begin position="15"/>
        <end position="173"/>
    </location>
</feature>
<dbReference type="KEGG" id="mhk:DFR87_01590"/>
<accession>A0A2U9IRD3</accession>
<reference evidence="2" key="1">
    <citation type="submission" date="2018-05" db="EMBL/GenBank/DDBJ databases">
        <title>Complete Genome Sequences of Extremely Thermoacidophilic, Metal-Mobilizing Type-Strain Members of the Archaeal Family Sulfolobaceae: Acidianus brierleyi DSM-1651T, Acidianus sulfidivorans DSM-18786T, Metallosphaera hakonensis DSM-7519T, and Metallosphaera prunae DSM-10039T.</title>
        <authorList>
            <person name="Counts J.A."/>
            <person name="Kelly R.M."/>
        </authorList>
    </citation>
    <scope>NUCLEOTIDE SEQUENCE [LARGE SCALE GENOMIC DNA]</scope>
    <source>
        <strain evidence="2">HO1-1</strain>
    </source>
</reference>
<evidence type="ECO:0000259" key="1">
    <source>
        <dbReference type="PROSITE" id="PS51186"/>
    </source>
</evidence>
<keyword evidence="3" id="KW-1185">Reference proteome</keyword>
<keyword evidence="2" id="KW-0808">Transferase</keyword>
<dbReference type="GeneID" id="36833994"/>
<dbReference type="EMBL" id="CP029287">
    <property type="protein sequence ID" value="AWR98608.1"/>
    <property type="molecule type" value="Genomic_DNA"/>
</dbReference>
<proteinExistence type="predicted"/>
<evidence type="ECO:0000313" key="3">
    <source>
        <dbReference type="Proteomes" id="UP000247586"/>
    </source>
</evidence>
<evidence type="ECO:0000313" key="2">
    <source>
        <dbReference type="EMBL" id="AWR98608.1"/>
    </source>
</evidence>
<organism evidence="2 3">
    <name type="scientific">Metallosphaera hakonensis JCM 8857 = DSM 7519</name>
    <dbReference type="NCBI Taxonomy" id="1293036"/>
    <lineage>
        <taxon>Archaea</taxon>
        <taxon>Thermoproteota</taxon>
        <taxon>Thermoprotei</taxon>
        <taxon>Sulfolobales</taxon>
        <taxon>Sulfolobaceae</taxon>
        <taxon>Metallosphaera</taxon>
    </lineage>
</organism>
<sequence length="193" mass="22968">MNVKVGENQFRLIEANERDVNDYLDFMGILSTDPENYTLTRYSKLDRRRIEEWSRNWGKATTLILAYHGMRVAGMIQSSKGRYFGLERQAHVAEVAYAVGKDFRGSGLIYALFNYLLERVDVKIFTAWVDDRNAKSQRVLENLGFTRCCKIDEFMYSENEKEFVNLWFYKSRIDTVREKMRKYIERFKIEMIS</sequence>
<dbReference type="STRING" id="1293036.GCA_001315825_02509"/>
<dbReference type="PROSITE" id="PS51186">
    <property type="entry name" value="GNAT"/>
    <property type="match status" value="1"/>
</dbReference>
<gene>
    <name evidence="2" type="ORF">DFR87_01590</name>
</gene>
<dbReference type="RefSeq" id="WP_110368769.1">
    <property type="nucleotide sequence ID" value="NZ_CP029287.2"/>
</dbReference>